<evidence type="ECO:0000313" key="3">
    <source>
        <dbReference type="EMBL" id="OCF21290.1"/>
    </source>
</evidence>
<dbReference type="OrthoDB" id="2563881at2759"/>
<organism evidence="3">
    <name type="scientific">Kwoniella bestiolae CBS 10118</name>
    <dbReference type="NCBI Taxonomy" id="1296100"/>
    <lineage>
        <taxon>Eukaryota</taxon>
        <taxon>Fungi</taxon>
        <taxon>Dikarya</taxon>
        <taxon>Basidiomycota</taxon>
        <taxon>Agaricomycotina</taxon>
        <taxon>Tremellomycetes</taxon>
        <taxon>Tremellales</taxon>
        <taxon>Cryptococcaceae</taxon>
        <taxon>Kwoniella</taxon>
    </lineage>
</organism>
<reference evidence="4" key="2">
    <citation type="submission" date="2013-07" db="EMBL/GenBank/DDBJ databases">
        <authorList>
            <consortium name="The Broad Institute Genome Sequencing Platform"/>
            <person name="Cuomo C."/>
            <person name="Litvintseva A."/>
            <person name="Chen Y."/>
            <person name="Heitman J."/>
            <person name="Sun S."/>
            <person name="Springer D."/>
            <person name="Dromer F."/>
            <person name="Young S.K."/>
            <person name="Zeng Q."/>
            <person name="Gargeya S."/>
            <person name="Fitzgerald M."/>
            <person name="Abouelleil A."/>
            <person name="Alvarado L."/>
            <person name="Berlin A.M."/>
            <person name="Chapman S.B."/>
            <person name="Dewar J."/>
            <person name="Goldberg J."/>
            <person name="Griggs A."/>
            <person name="Gujja S."/>
            <person name="Hansen M."/>
            <person name="Howarth C."/>
            <person name="Imamovic A."/>
            <person name="Larimer J."/>
            <person name="McCowan C."/>
            <person name="Murphy C."/>
            <person name="Pearson M."/>
            <person name="Priest M."/>
            <person name="Roberts A."/>
            <person name="Saif S."/>
            <person name="Shea T."/>
            <person name="Sykes S."/>
            <person name="Wortman J."/>
            <person name="Nusbaum C."/>
            <person name="Birren B."/>
        </authorList>
    </citation>
    <scope>NUCLEOTIDE SEQUENCE</scope>
    <source>
        <strain evidence="4">CBS 10118</strain>
    </source>
</reference>
<name>A0A1B9FR87_9TREE</name>
<proteinExistence type="predicted"/>
<dbReference type="RefSeq" id="XP_019042360.1">
    <property type="nucleotide sequence ID" value="XM_019195537.1"/>
</dbReference>
<gene>
    <name evidence="3" type="ORF">I302_08963</name>
    <name evidence="4" type="ORF">I302_104966</name>
</gene>
<reference evidence="3" key="3">
    <citation type="submission" date="2016-07" db="EMBL/GenBank/DDBJ databases">
        <title>Evolution of pathogenesis and genome organization in the Tremellales.</title>
        <authorList>
            <person name="Cuomo C."/>
            <person name="Litvintseva A."/>
            <person name="Heitman J."/>
            <person name="Chen Y."/>
            <person name="Sun S."/>
            <person name="Springer D."/>
            <person name="Dromer F."/>
            <person name="Young S."/>
            <person name="Zeng Q."/>
            <person name="Chapman S."/>
            <person name="Gujja S."/>
            <person name="Saif S."/>
            <person name="Birren B."/>
        </authorList>
    </citation>
    <scope>NUCLEOTIDE SEQUENCE</scope>
    <source>
        <strain evidence="3">CBS 10118</strain>
    </source>
</reference>
<feature type="compositionally biased region" description="Low complexity" evidence="1">
    <location>
        <begin position="129"/>
        <end position="154"/>
    </location>
</feature>
<reference evidence="4" key="4">
    <citation type="submission" date="2024-02" db="EMBL/GenBank/DDBJ databases">
        <title>Comparative genomics of Cryptococcus and Kwoniella reveals pathogenesis evolution and contrasting modes of karyotype evolution via chromosome fusion or intercentromeric recombination.</title>
        <authorList>
            <person name="Coelho M.A."/>
            <person name="David-Palma M."/>
            <person name="Shea T."/>
            <person name="Bowers K."/>
            <person name="McGinley-Smith S."/>
            <person name="Mohammad A.W."/>
            <person name="Gnirke A."/>
            <person name="Yurkov A.M."/>
            <person name="Nowrousian M."/>
            <person name="Sun S."/>
            <person name="Cuomo C.A."/>
            <person name="Heitman J."/>
        </authorList>
    </citation>
    <scope>NUCLEOTIDE SEQUENCE</scope>
    <source>
        <strain evidence="4">CBS 10118</strain>
    </source>
</reference>
<reference evidence="3" key="1">
    <citation type="submission" date="2013-07" db="EMBL/GenBank/DDBJ databases">
        <title>The Genome Sequence of Cryptococcus bestiolae CBS10118.</title>
        <authorList>
            <consortium name="The Broad Institute Genome Sequencing Platform"/>
            <person name="Cuomo C."/>
            <person name="Litvintseva A."/>
            <person name="Chen Y."/>
            <person name="Heitman J."/>
            <person name="Sun S."/>
            <person name="Springer D."/>
            <person name="Dromer F."/>
            <person name="Young S.K."/>
            <person name="Zeng Q."/>
            <person name="Gargeya S."/>
            <person name="Fitzgerald M."/>
            <person name="Abouelleil A."/>
            <person name="Alvarado L."/>
            <person name="Berlin A.M."/>
            <person name="Chapman S.B."/>
            <person name="Dewar J."/>
            <person name="Goldberg J."/>
            <person name="Griggs A."/>
            <person name="Gujja S."/>
            <person name="Hansen M."/>
            <person name="Howarth C."/>
            <person name="Imamovic A."/>
            <person name="Larimer J."/>
            <person name="McCowan C."/>
            <person name="Murphy C."/>
            <person name="Pearson M."/>
            <person name="Priest M."/>
            <person name="Roberts A."/>
            <person name="Saif S."/>
            <person name="Shea T."/>
            <person name="Sykes S."/>
            <person name="Wortman J."/>
            <person name="Nusbaum C."/>
            <person name="Birren B."/>
        </authorList>
    </citation>
    <scope>NUCLEOTIDE SEQUENCE [LARGE SCALE GENOMIC DNA]</scope>
    <source>
        <strain evidence="3">CBS 10118</strain>
    </source>
</reference>
<dbReference type="PANTHER" id="PTHR37487:SF3">
    <property type="entry name" value="CLEAVAGE_POLYADENYLATION SPECIFICITY FACTOR A SUBUNIT N-TERMINAL DOMAIN-CONTAINING PROTEIN"/>
    <property type="match status" value="1"/>
</dbReference>
<feature type="signal peptide" evidence="2">
    <location>
        <begin position="1"/>
        <end position="18"/>
    </location>
</feature>
<dbReference type="Proteomes" id="UP000092730">
    <property type="component" value="Chromosome 3"/>
</dbReference>
<dbReference type="PANTHER" id="PTHR37487">
    <property type="entry name" value="CHROMOSOME 1, WHOLE GENOME SHOTGUN SEQUENCE"/>
    <property type="match status" value="1"/>
</dbReference>
<accession>A0A1B9FR87</accession>
<evidence type="ECO:0000313" key="5">
    <source>
        <dbReference type="Proteomes" id="UP000092730"/>
    </source>
</evidence>
<keyword evidence="2" id="KW-0732">Signal</keyword>
<dbReference type="AlphaFoldDB" id="A0A1B9FR87"/>
<dbReference type="VEuPathDB" id="FungiDB:I302_08963"/>
<evidence type="ECO:0000313" key="4">
    <source>
        <dbReference type="EMBL" id="WVW82951.1"/>
    </source>
</evidence>
<evidence type="ECO:0000256" key="2">
    <source>
        <dbReference type="SAM" id="SignalP"/>
    </source>
</evidence>
<evidence type="ECO:0000256" key="1">
    <source>
        <dbReference type="SAM" id="MobiDB-lite"/>
    </source>
</evidence>
<dbReference type="GeneID" id="30213362"/>
<protein>
    <submittedName>
        <fullName evidence="3">Uncharacterized protein</fullName>
    </submittedName>
</protein>
<keyword evidence="5" id="KW-1185">Reference proteome</keyword>
<dbReference type="KEGG" id="kbi:30213362"/>
<feature type="chain" id="PRO_5042335058" evidence="2">
    <location>
        <begin position="19"/>
        <end position="177"/>
    </location>
</feature>
<dbReference type="EMBL" id="CP144543">
    <property type="protein sequence ID" value="WVW82951.1"/>
    <property type="molecule type" value="Genomic_DNA"/>
</dbReference>
<sequence length="177" mass="18799">MFINSLLALAALASTSFATPIKREDVKVLAGAPINSLNLTITPDSPVEGGNVTLDWGYGDAGTAPYNVQIGTGGYYANLTWLYEFTNITGTNLTWNVNVTAGETLVFQLWDATNTTTYTQNHKVLPNNATATTTTDNSTTTSVVDSTTSPSSTSADDEEEESFLGELLADIQSELDG</sequence>
<dbReference type="EMBL" id="KV700382">
    <property type="protein sequence ID" value="OCF21290.1"/>
    <property type="molecule type" value="Genomic_DNA"/>
</dbReference>
<feature type="region of interest" description="Disordered" evidence="1">
    <location>
        <begin position="129"/>
        <end position="162"/>
    </location>
</feature>